<sequence>MTRQQEEKGNKNAKASSKVKGNEQRNSIFGRYSEAEMITQLKDLALDPCRPRDDIQPLCHQILRLRKVMILKDSEIPWRKRKLEQFVKDKLKAPGFVFPEHNKTKLNRSQLSHASSGSCLLNSVDSTQCHDEKIILDSLTSSSLLTFDDGLPEKQVSTEYSFLNDMVNRNCPGKEASPVVDSDESVSGSNQLSSENPPNEAPSVEISNAINCLNSPTLDGKQRRHLQPRRSIKLPKYIGDHLQKKVIPVGPRFQADVPEWSGPPDRSVFIGTYNNDPDNYKWLGTRVWPIEIGNMKTTGRTIGKGRHNSCSCISPGSVVCIRRHTLEKRLLLQCDLGPAFFSWKFDDMGEQVSKSWSLKEQQTFESLVKVRPSSNGKSFLKRALKSFSKKSREDIISYYFNVYILNHMSVQTRSLSINQVDTDDEDEAENSNYLASQKRSEGSIMARCLHRGS</sequence>
<name>A0A2G9I547_9LAMI</name>
<protein>
    <recommendedName>
        <fullName evidence="3">ELM2 domain-containing protein</fullName>
    </recommendedName>
</protein>
<gene>
    <name evidence="4" type="ORF">CDL12_02396</name>
</gene>
<dbReference type="AlphaFoldDB" id="A0A2G9I547"/>
<dbReference type="OrthoDB" id="1938526at2759"/>
<feature type="region of interest" description="Disordered" evidence="2">
    <location>
        <begin position="1"/>
        <end position="26"/>
    </location>
</feature>
<keyword evidence="1" id="KW-0539">Nucleus</keyword>
<dbReference type="STRING" id="429701.A0A2G9I547"/>
<dbReference type="InterPro" id="IPR000949">
    <property type="entry name" value="ELM2_dom"/>
</dbReference>
<reference evidence="5" key="1">
    <citation type="journal article" date="2018" name="Gigascience">
        <title>Genome assembly of the Pink Ipe (Handroanthus impetiginosus, Bignoniaceae), a highly valued, ecologically keystone Neotropical timber forest tree.</title>
        <authorList>
            <person name="Silva-Junior O.B."/>
            <person name="Grattapaglia D."/>
            <person name="Novaes E."/>
            <person name="Collevatti R.G."/>
        </authorList>
    </citation>
    <scope>NUCLEOTIDE SEQUENCE [LARGE SCALE GENOMIC DNA]</scope>
    <source>
        <strain evidence="5">cv. UFG-1</strain>
    </source>
</reference>
<accession>A0A2G9I547</accession>
<comment type="caution">
    <text evidence="4">The sequence shown here is derived from an EMBL/GenBank/DDBJ whole genome shotgun (WGS) entry which is preliminary data.</text>
</comment>
<proteinExistence type="predicted"/>
<dbReference type="PANTHER" id="PTHR46872:SF10">
    <property type="entry name" value="MYB-LIKE DOMAIN-CONTAINING PROTEIN"/>
    <property type="match status" value="1"/>
</dbReference>
<evidence type="ECO:0000256" key="1">
    <source>
        <dbReference type="ARBA" id="ARBA00023242"/>
    </source>
</evidence>
<dbReference type="EMBL" id="NKXS01000344">
    <property type="protein sequence ID" value="PIN24882.1"/>
    <property type="molecule type" value="Genomic_DNA"/>
</dbReference>
<evidence type="ECO:0000256" key="2">
    <source>
        <dbReference type="SAM" id="MobiDB-lite"/>
    </source>
</evidence>
<dbReference type="PANTHER" id="PTHR46872">
    <property type="entry name" value="DNA BINDING PROTEIN"/>
    <property type="match status" value="1"/>
</dbReference>
<feature type="compositionally biased region" description="Basic and acidic residues" evidence="2">
    <location>
        <begin position="1"/>
        <end position="10"/>
    </location>
</feature>
<dbReference type="SMART" id="SM01189">
    <property type="entry name" value="ELM2"/>
    <property type="match status" value="1"/>
</dbReference>
<feature type="domain" description="ELM2" evidence="3">
    <location>
        <begin position="247"/>
        <end position="303"/>
    </location>
</feature>
<evidence type="ECO:0000313" key="5">
    <source>
        <dbReference type="Proteomes" id="UP000231279"/>
    </source>
</evidence>
<organism evidence="4 5">
    <name type="scientific">Handroanthus impetiginosus</name>
    <dbReference type="NCBI Taxonomy" id="429701"/>
    <lineage>
        <taxon>Eukaryota</taxon>
        <taxon>Viridiplantae</taxon>
        <taxon>Streptophyta</taxon>
        <taxon>Embryophyta</taxon>
        <taxon>Tracheophyta</taxon>
        <taxon>Spermatophyta</taxon>
        <taxon>Magnoliopsida</taxon>
        <taxon>eudicotyledons</taxon>
        <taxon>Gunneridae</taxon>
        <taxon>Pentapetalae</taxon>
        <taxon>asterids</taxon>
        <taxon>lamiids</taxon>
        <taxon>Lamiales</taxon>
        <taxon>Bignoniaceae</taxon>
        <taxon>Crescentiina</taxon>
        <taxon>Tabebuia alliance</taxon>
        <taxon>Handroanthus</taxon>
    </lineage>
</organism>
<feature type="region of interest" description="Disordered" evidence="2">
    <location>
        <begin position="173"/>
        <end position="204"/>
    </location>
</feature>
<keyword evidence="5" id="KW-1185">Reference proteome</keyword>
<dbReference type="Proteomes" id="UP000231279">
    <property type="component" value="Unassembled WGS sequence"/>
</dbReference>
<feature type="compositionally biased region" description="Polar residues" evidence="2">
    <location>
        <begin position="185"/>
        <end position="197"/>
    </location>
</feature>
<evidence type="ECO:0000313" key="4">
    <source>
        <dbReference type="EMBL" id="PIN24882.1"/>
    </source>
</evidence>
<evidence type="ECO:0000259" key="3">
    <source>
        <dbReference type="SMART" id="SM01189"/>
    </source>
</evidence>